<dbReference type="EMBL" id="BMAW01044556">
    <property type="protein sequence ID" value="GFS45379.1"/>
    <property type="molecule type" value="Genomic_DNA"/>
</dbReference>
<organism evidence="2 3">
    <name type="scientific">Nephila pilipes</name>
    <name type="common">Giant wood spider</name>
    <name type="synonym">Nephila maculata</name>
    <dbReference type="NCBI Taxonomy" id="299642"/>
    <lineage>
        <taxon>Eukaryota</taxon>
        <taxon>Metazoa</taxon>
        <taxon>Ecdysozoa</taxon>
        <taxon>Arthropoda</taxon>
        <taxon>Chelicerata</taxon>
        <taxon>Arachnida</taxon>
        <taxon>Araneae</taxon>
        <taxon>Araneomorphae</taxon>
        <taxon>Entelegynae</taxon>
        <taxon>Araneoidea</taxon>
        <taxon>Nephilidae</taxon>
        <taxon>Nephila</taxon>
    </lineage>
</organism>
<name>A0A8X6MC55_NEPPI</name>
<evidence type="ECO:0000313" key="2">
    <source>
        <dbReference type="EMBL" id="GFS45379.1"/>
    </source>
</evidence>
<comment type="caution">
    <text evidence="2">The sequence shown here is derived from an EMBL/GenBank/DDBJ whole genome shotgun (WGS) entry which is preliminary data.</text>
</comment>
<keyword evidence="3" id="KW-1185">Reference proteome</keyword>
<dbReference type="Proteomes" id="UP000887013">
    <property type="component" value="Unassembled WGS sequence"/>
</dbReference>
<gene>
    <name evidence="2" type="ORF">NPIL_685791</name>
</gene>
<accession>A0A8X6MC55</accession>
<proteinExistence type="predicted"/>
<dbReference type="AlphaFoldDB" id="A0A8X6MC55"/>
<protein>
    <submittedName>
        <fullName evidence="2">Uncharacterized protein</fullName>
    </submittedName>
</protein>
<reference evidence="2" key="1">
    <citation type="submission" date="2020-08" db="EMBL/GenBank/DDBJ databases">
        <title>Multicomponent nature underlies the extraordinary mechanical properties of spider dragline silk.</title>
        <authorList>
            <person name="Kono N."/>
            <person name="Nakamura H."/>
            <person name="Mori M."/>
            <person name="Yoshida Y."/>
            <person name="Ohtoshi R."/>
            <person name="Malay A.D."/>
            <person name="Moran D.A.P."/>
            <person name="Tomita M."/>
            <person name="Numata K."/>
            <person name="Arakawa K."/>
        </authorList>
    </citation>
    <scope>NUCLEOTIDE SEQUENCE</scope>
</reference>
<sequence length="211" mass="24113">MGADAPDPVVGGVAHGDLRPPPLGRGRYPDGRRQPHACSPHTKPWQAGKTVRDQLQWKKLAGNLISPTVAMLLECLTQFRNPLKFSEIFYRLLKETLLIVFEIHYQFNENRDNFRKYCGCGDIVVSMFDCEPCRSEFDFRWFWLGLTGSSATLLTVSVATNLMLQLRKACIKCIEQSSWIQKWNPSSFQTKPVVFVINTLSDGIRCHWVHI</sequence>
<evidence type="ECO:0000313" key="3">
    <source>
        <dbReference type="Proteomes" id="UP000887013"/>
    </source>
</evidence>
<evidence type="ECO:0000256" key="1">
    <source>
        <dbReference type="SAM" id="MobiDB-lite"/>
    </source>
</evidence>
<feature type="region of interest" description="Disordered" evidence="1">
    <location>
        <begin position="1"/>
        <end position="45"/>
    </location>
</feature>